<dbReference type="CDD" id="cd04981">
    <property type="entry name" value="IgV_H"/>
    <property type="match status" value="1"/>
</dbReference>
<gene>
    <name evidence="6" type="ORF">U0070_019395</name>
</gene>
<organism evidence="6 7">
    <name type="scientific">Myodes glareolus</name>
    <name type="common">Bank vole</name>
    <name type="synonym">Clethrionomys glareolus</name>
    <dbReference type="NCBI Taxonomy" id="447135"/>
    <lineage>
        <taxon>Eukaryota</taxon>
        <taxon>Metazoa</taxon>
        <taxon>Chordata</taxon>
        <taxon>Craniata</taxon>
        <taxon>Vertebrata</taxon>
        <taxon>Euteleostomi</taxon>
        <taxon>Mammalia</taxon>
        <taxon>Eutheria</taxon>
        <taxon>Euarchontoglires</taxon>
        <taxon>Glires</taxon>
        <taxon>Rodentia</taxon>
        <taxon>Myomorpha</taxon>
        <taxon>Muroidea</taxon>
        <taxon>Cricetidae</taxon>
        <taxon>Arvicolinae</taxon>
        <taxon>Myodes</taxon>
    </lineage>
</organism>
<dbReference type="FunFam" id="2.60.40.10:FF:001259">
    <property type="entry name" value="Immunoglobulin heavy variable 13-2"/>
    <property type="match status" value="1"/>
</dbReference>
<dbReference type="AlphaFoldDB" id="A0AAW0H8F9"/>
<evidence type="ECO:0000256" key="3">
    <source>
        <dbReference type="ARBA" id="ARBA00043265"/>
    </source>
</evidence>
<dbReference type="Proteomes" id="UP001488838">
    <property type="component" value="Unassembled WGS sequence"/>
</dbReference>
<dbReference type="InterPro" id="IPR036179">
    <property type="entry name" value="Ig-like_dom_sf"/>
</dbReference>
<evidence type="ECO:0000256" key="2">
    <source>
        <dbReference type="ARBA" id="ARBA00023130"/>
    </source>
</evidence>
<dbReference type="Pfam" id="PF07686">
    <property type="entry name" value="V-set"/>
    <property type="match status" value="1"/>
</dbReference>
<feature type="chain" id="PRO_5043586806" description="Ig-like domain-containing protein" evidence="4">
    <location>
        <begin position="20"/>
        <end position="142"/>
    </location>
</feature>
<dbReference type="EMBL" id="JBBHLL010000837">
    <property type="protein sequence ID" value="KAK7797427.1"/>
    <property type="molecule type" value="Genomic_DNA"/>
</dbReference>
<reference evidence="6 7" key="1">
    <citation type="journal article" date="2023" name="bioRxiv">
        <title>Conserved and derived expression patterns and positive selection on dental genes reveal complex evolutionary context of ever-growing rodent molars.</title>
        <authorList>
            <person name="Calamari Z.T."/>
            <person name="Song A."/>
            <person name="Cohen E."/>
            <person name="Akter M."/>
            <person name="Roy R.D."/>
            <person name="Hallikas O."/>
            <person name="Christensen M.M."/>
            <person name="Li P."/>
            <person name="Marangoni P."/>
            <person name="Jernvall J."/>
            <person name="Klein O.D."/>
        </authorList>
    </citation>
    <scope>NUCLEOTIDE SEQUENCE [LARGE SCALE GENOMIC DNA]</scope>
    <source>
        <strain evidence="6">V071</strain>
    </source>
</reference>
<proteinExistence type="predicted"/>
<keyword evidence="7" id="KW-1185">Reference proteome</keyword>
<evidence type="ECO:0000313" key="7">
    <source>
        <dbReference type="Proteomes" id="UP001488838"/>
    </source>
</evidence>
<evidence type="ECO:0000256" key="1">
    <source>
        <dbReference type="ARBA" id="ARBA00022859"/>
    </source>
</evidence>
<dbReference type="PROSITE" id="PS50835">
    <property type="entry name" value="IG_LIKE"/>
    <property type="match status" value="1"/>
</dbReference>
<feature type="signal peptide" evidence="4">
    <location>
        <begin position="1"/>
        <end position="19"/>
    </location>
</feature>
<dbReference type="GO" id="GO:0002250">
    <property type="term" value="P:adaptive immune response"/>
    <property type="evidence" value="ECO:0007669"/>
    <property type="project" value="UniProtKB-KW"/>
</dbReference>
<dbReference type="InterPro" id="IPR003599">
    <property type="entry name" value="Ig_sub"/>
</dbReference>
<evidence type="ECO:0000259" key="5">
    <source>
        <dbReference type="PROSITE" id="PS50835"/>
    </source>
</evidence>
<comment type="caution">
    <text evidence="6">The sequence shown here is derived from an EMBL/GenBank/DDBJ whole genome shotgun (WGS) entry which is preliminary data.</text>
</comment>
<dbReference type="InterPro" id="IPR013106">
    <property type="entry name" value="Ig_V-set"/>
</dbReference>
<dbReference type="GO" id="GO:0005576">
    <property type="term" value="C:extracellular region"/>
    <property type="evidence" value="ECO:0007669"/>
    <property type="project" value="UniProtKB-ARBA"/>
</dbReference>
<dbReference type="GO" id="GO:0019814">
    <property type="term" value="C:immunoglobulin complex"/>
    <property type="evidence" value="ECO:0007669"/>
    <property type="project" value="UniProtKB-KW"/>
</dbReference>
<feature type="domain" description="Ig-like" evidence="5">
    <location>
        <begin position="34"/>
        <end position="115"/>
    </location>
</feature>
<protein>
    <recommendedName>
        <fullName evidence="5">Ig-like domain-containing protein</fullName>
    </recommendedName>
</protein>
<keyword evidence="2" id="KW-1064">Adaptive immunity</keyword>
<dbReference type="InterPro" id="IPR050199">
    <property type="entry name" value="IgHV"/>
</dbReference>
<keyword evidence="3" id="KW-1280">Immunoglobulin</keyword>
<dbReference type="SMART" id="SM00409">
    <property type="entry name" value="IG"/>
    <property type="match status" value="1"/>
</dbReference>
<dbReference type="SUPFAM" id="SSF48726">
    <property type="entry name" value="Immunoglobulin"/>
    <property type="match status" value="1"/>
</dbReference>
<sequence>MDLGLILVSFVLILKDVQCEEQLLESGGGLVHPGKSLKLSCAASGFTFSSYWMGWARQAPGKGLEWVAEINQGSSTTRHIDAVKGRFTISRDNAKNTLYLEMSSLKSEDTAMYYCARDTVSECYCELRQKHRSGDHGTSRGR</sequence>
<accession>A0AAW0H8F9</accession>
<dbReference type="InterPro" id="IPR013783">
    <property type="entry name" value="Ig-like_fold"/>
</dbReference>
<name>A0AAW0H8F9_MYOGA</name>
<dbReference type="PANTHER" id="PTHR23266">
    <property type="entry name" value="IMMUNOGLOBULIN HEAVY CHAIN"/>
    <property type="match status" value="1"/>
</dbReference>
<keyword evidence="1" id="KW-0391">Immunity</keyword>
<dbReference type="SMART" id="SM00406">
    <property type="entry name" value="IGv"/>
    <property type="match status" value="1"/>
</dbReference>
<dbReference type="InterPro" id="IPR007110">
    <property type="entry name" value="Ig-like_dom"/>
</dbReference>
<keyword evidence="4" id="KW-0732">Signal</keyword>
<evidence type="ECO:0000256" key="4">
    <source>
        <dbReference type="SAM" id="SignalP"/>
    </source>
</evidence>
<dbReference type="Gene3D" id="2.60.40.10">
    <property type="entry name" value="Immunoglobulins"/>
    <property type="match status" value="1"/>
</dbReference>
<evidence type="ECO:0000313" key="6">
    <source>
        <dbReference type="EMBL" id="KAK7797427.1"/>
    </source>
</evidence>